<feature type="compositionally biased region" description="Basic and acidic residues" evidence="1">
    <location>
        <begin position="1"/>
        <end position="11"/>
    </location>
</feature>
<gene>
    <name evidence="2" type="ORF">BSAL_01895c</name>
</gene>
<keyword evidence="3" id="KW-1185">Reference proteome</keyword>
<dbReference type="Proteomes" id="UP000051952">
    <property type="component" value="Unassembled WGS sequence"/>
</dbReference>
<reference evidence="3" key="1">
    <citation type="submission" date="2015-09" db="EMBL/GenBank/DDBJ databases">
        <authorList>
            <consortium name="Pathogen Informatics"/>
        </authorList>
    </citation>
    <scope>NUCLEOTIDE SEQUENCE [LARGE SCALE GENOMIC DNA]</scope>
    <source>
        <strain evidence="3">Lake Konstanz</strain>
    </source>
</reference>
<feature type="region of interest" description="Disordered" evidence="1">
    <location>
        <begin position="1"/>
        <end position="60"/>
    </location>
</feature>
<organism evidence="2 3">
    <name type="scientific">Bodo saltans</name>
    <name type="common">Flagellated protozoan</name>
    <dbReference type="NCBI Taxonomy" id="75058"/>
    <lineage>
        <taxon>Eukaryota</taxon>
        <taxon>Discoba</taxon>
        <taxon>Euglenozoa</taxon>
        <taxon>Kinetoplastea</taxon>
        <taxon>Metakinetoplastina</taxon>
        <taxon>Eubodonida</taxon>
        <taxon>Bodonidae</taxon>
        <taxon>Bodo</taxon>
    </lineage>
</organism>
<protein>
    <submittedName>
        <fullName evidence="2">Uncharacterized protein</fullName>
    </submittedName>
</protein>
<accession>A0A0S4KMZ3</accession>
<dbReference type="VEuPathDB" id="TriTrypDB:BSAL_01895c"/>
<feature type="compositionally biased region" description="Low complexity" evidence="1">
    <location>
        <begin position="50"/>
        <end position="60"/>
    </location>
</feature>
<evidence type="ECO:0000313" key="2">
    <source>
        <dbReference type="EMBL" id="CUI14991.1"/>
    </source>
</evidence>
<evidence type="ECO:0000313" key="3">
    <source>
        <dbReference type="Proteomes" id="UP000051952"/>
    </source>
</evidence>
<proteinExistence type="predicted"/>
<dbReference type="AlphaFoldDB" id="A0A0S4KMZ3"/>
<sequence length="339" mass="37495">MSENRQPEGRRASLPPAAHLRSNDVDSNGESSRRRTVVSLQAPAKADNASEGSSNSSSGRNSFWRVIKEAFIPSASNPPAPLKKRSSRVAMMAYLDEDKEAGRTSPTLDFAGKDKSAVMKVFSTSELREDWKEALDSWGFPAPYVEQYANILADECVSVEFGAQLEDQHFEELKIKIGHRKEVRQAAAVARRSGEDHEGLDHEGLLAAEEEQNASAPAISMGMPPQMVADGAEGSGPVPIRADSSTLNRLPGEILDESDDEFHVEQRMNSKGIRWHAVSGGCKTLSDFYHKITTVRQHLKFPKNFDRAFLDNKPMPFQDQDGVFDSRVKSLTRATMNFT</sequence>
<name>A0A0S4KMZ3_BODSA</name>
<evidence type="ECO:0000256" key="1">
    <source>
        <dbReference type="SAM" id="MobiDB-lite"/>
    </source>
</evidence>
<dbReference type="EMBL" id="CYKH01001743">
    <property type="protein sequence ID" value="CUI14991.1"/>
    <property type="molecule type" value="Genomic_DNA"/>
</dbReference>